<dbReference type="EMBL" id="JBHUCX010000035">
    <property type="protein sequence ID" value="MFD1675871.1"/>
    <property type="molecule type" value="Genomic_DNA"/>
</dbReference>
<accession>A0ABW4JHS3</accession>
<gene>
    <name evidence="2" type="ORF">ACFSB2_14300</name>
</gene>
<evidence type="ECO:0000256" key="1">
    <source>
        <dbReference type="SAM" id="MobiDB-lite"/>
    </source>
</evidence>
<protein>
    <submittedName>
        <fullName evidence="2">Uncharacterized protein</fullName>
    </submittedName>
</protein>
<dbReference type="Proteomes" id="UP001597079">
    <property type="component" value="Unassembled WGS sequence"/>
</dbReference>
<keyword evidence="3" id="KW-1185">Reference proteome</keyword>
<reference evidence="3" key="1">
    <citation type="journal article" date="2019" name="Int. J. Syst. Evol. Microbiol.">
        <title>The Global Catalogue of Microorganisms (GCM) 10K type strain sequencing project: providing services to taxonomists for standard genome sequencing and annotation.</title>
        <authorList>
            <consortium name="The Broad Institute Genomics Platform"/>
            <consortium name="The Broad Institute Genome Sequencing Center for Infectious Disease"/>
            <person name="Wu L."/>
            <person name="Ma J."/>
        </authorList>
    </citation>
    <scope>NUCLEOTIDE SEQUENCE [LARGE SCALE GENOMIC DNA]</scope>
    <source>
        <strain evidence="3">CGMCC 1.12286</strain>
    </source>
</reference>
<evidence type="ECO:0000313" key="3">
    <source>
        <dbReference type="Proteomes" id="UP001597079"/>
    </source>
</evidence>
<feature type="compositionally biased region" description="Low complexity" evidence="1">
    <location>
        <begin position="67"/>
        <end position="78"/>
    </location>
</feature>
<dbReference type="RefSeq" id="WP_377943752.1">
    <property type="nucleotide sequence ID" value="NZ_JBHUCX010000035.1"/>
</dbReference>
<organism evidence="2 3">
    <name type="scientific">Alicyclobacillus fodiniaquatilis</name>
    <dbReference type="NCBI Taxonomy" id="1661150"/>
    <lineage>
        <taxon>Bacteria</taxon>
        <taxon>Bacillati</taxon>
        <taxon>Bacillota</taxon>
        <taxon>Bacilli</taxon>
        <taxon>Bacillales</taxon>
        <taxon>Alicyclobacillaceae</taxon>
        <taxon>Alicyclobacillus</taxon>
    </lineage>
</organism>
<feature type="region of interest" description="Disordered" evidence="1">
    <location>
        <begin position="59"/>
        <end position="124"/>
    </location>
</feature>
<comment type="caution">
    <text evidence="2">The sequence shown here is derived from an EMBL/GenBank/DDBJ whole genome shotgun (WGS) entry which is preliminary data.</text>
</comment>
<evidence type="ECO:0000313" key="2">
    <source>
        <dbReference type="EMBL" id="MFD1675871.1"/>
    </source>
</evidence>
<sequence length="142" mass="15759">MTDRRRKTRSKVLKHGDLFHVYIASDTPPEVCQFLSQLKQRGDFSYEILQIIAKHVRAAEKPSETTAVDAQAQASSVSPTPERVKQPVSETVHMNERNLSQDEPEESGPEPDVAVTAPVPKMDPIQMLRQQRKALVAGGGNT</sequence>
<name>A0ABW4JHS3_9BACL</name>
<proteinExistence type="predicted"/>